<evidence type="ECO:0000256" key="10">
    <source>
        <dbReference type="ARBA" id="ARBA00023136"/>
    </source>
</evidence>
<keyword evidence="9 14" id="KW-1133">Transmembrane helix</keyword>
<dbReference type="FunFam" id="2.60.40.60:FF:000158">
    <property type="entry name" value="Dachsous cadherin-related 1"/>
    <property type="match status" value="1"/>
</dbReference>
<dbReference type="GO" id="GO:0007156">
    <property type="term" value="P:homophilic cell adhesion via plasma membrane adhesion molecules"/>
    <property type="evidence" value="ECO:0007669"/>
    <property type="project" value="InterPro"/>
</dbReference>
<dbReference type="GO" id="GO:0016339">
    <property type="term" value="P:calcium-dependent cell-cell adhesion via plasma membrane cell adhesion molecules"/>
    <property type="evidence" value="ECO:0007669"/>
    <property type="project" value="TreeGrafter"/>
</dbReference>
<sequence length="867" mass="96714">MDIRHLSFLSLFWGLQTSFAGSLRRQKRNWIIDTFTIDEAYAGPFPYNVGKIGVENNFTNFEIHGQGVELEPFGLLSINSYSGVVTVQEHVDREKFDVLKVKFKAQKKESTEVMQLGVLIIIKDSNDNPPQFSQDLYEITVKESTLQGFDLIRLQVTDVDKSEENNNFTLRIVSVDPKPHDLEFYLKEVGTIRFKGCLDHEKADKYTIVVEAKDSGNPKPLSSTCKVIINIEDGNNHLPVITKQTDSRKVKEGEKNVLVSRLQVTDEDTKGTKAWKAKYHIHGDTNDNFRITTDPDTNDGLLYVQKPLDYEEEPMKNVTITVENEIPYFSCKVVGKRSGSLWETEVITQISYTEGTYNSNTSKQLHSHSFGVTVEVEDINEPPVFEKPQKEISLSENTQVGKTLETFTAKDRDITNSKDIRYLKGEDPANWVEVDAISGTIKTLGNLDRESPFVTNGVYVITICAVDDGEPPQTSTATLSIHVTDENDNPPYLVVNQIDVCLSDKPSLSNITALDMDGDPYGGPFRFNLLGDVNDKWRVEPVLGYSVNLVKEGNVHSGYYNLQLEVSDLQGKAAVHNLTVTVCDCLNPKNPNCMIRKATTVTIRRGFLAIIFFSMVLFTGILLFSFVLSWKTEKVPFPLEFSEQRLMHSNTEAPGTDCMVTLPPGLKCEKKEQTAVKSQNQTVLMKQLSVVNYNAKATTAGNSGSSVKSSGSQSQTSCHRSNQGSSLQFERAAPNLVLSHQQRKPSIDGSVNQQKINSSCGAFAGYHQKGFPGQNILYREILLKNALMTMMAKQKASGEELCDYKPHVYTEEGGSEHNYDLDVISIAEDSSEADWDLDSRFSTLASICMPSSITTWATKTLSGNADR</sequence>
<dbReference type="GO" id="GO:0016342">
    <property type="term" value="C:catenin complex"/>
    <property type="evidence" value="ECO:0007669"/>
    <property type="project" value="TreeGrafter"/>
</dbReference>
<keyword evidence="10 14" id="KW-0472">Membrane</keyword>
<evidence type="ECO:0000256" key="6">
    <source>
        <dbReference type="ARBA" id="ARBA00022737"/>
    </source>
</evidence>
<comment type="subcellular location">
    <subcellularLocation>
        <location evidence="1">Cell membrane</location>
        <topology evidence="1">Single-pass type I membrane protein</topology>
    </subcellularLocation>
</comment>
<feature type="domain" description="Cadherin" evidence="16">
    <location>
        <begin position="133"/>
        <end position="241"/>
    </location>
</feature>
<keyword evidence="8" id="KW-0130">Cell adhesion</keyword>
<evidence type="ECO:0000256" key="7">
    <source>
        <dbReference type="ARBA" id="ARBA00022837"/>
    </source>
</evidence>
<keyword evidence="7 12" id="KW-0106">Calcium</keyword>
<evidence type="ECO:0000256" key="9">
    <source>
        <dbReference type="ARBA" id="ARBA00022989"/>
    </source>
</evidence>
<evidence type="ECO:0000256" key="11">
    <source>
        <dbReference type="ARBA" id="ARBA00023180"/>
    </source>
</evidence>
<reference evidence="17 18" key="2">
    <citation type="submission" date="2019-01" db="EMBL/GenBank/DDBJ databases">
        <title>A chromosome length genome reference of the Java medaka (oryzias javanicus).</title>
        <authorList>
            <person name="Herpin A."/>
            <person name="Takehana Y."/>
            <person name="Naruse K."/>
            <person name="Ansai S."/>
            <person name="Kawaguchi M."/>
        </authorList>
    </citation>
    <scope>NUCLEOTIDE SEQUENCE [LARGE SCALE GENOMIC DNA]</scope>
    <source>
        <strain evidence="17">RS831</strain>
        <tissue evidence="17">Whole body</tissue>
    </source>
</reference>
<dbReference type="InterPro" id="IPR039808">
    <property type="entry name" value="Cadherin"/>
</dbReference>
<feature type="domain" description="Cadherin" evidence="16">
    <location>
        <begin position="508"/>
        <end position="593"/>
    </location>
</feature>
<dbReference type="GO" id="GO:0005509">
    <property type="term" value="F:calcium ion binding"/>
    <property type="evidence" value="ECO:0007669"/>
    <property type="project" value="UniProtKB-UniRule"/>
</dbReference>
<evidence type="ECO:0000313" key="17">
    <source>
        <dbReference type="EMBL" id="RVE70763.1"/>
    </source>
</evidence>
<dbReference type="SMART" id="SM00112">
    <property type="entry name" value="CA"/>
    <property type="match status" value="5"/>
</dbReference>
<feature type="region of interest" description="Disordered" evidence="13">
    <location>
        <begin position="699"/>
        <end position="725"/>
    </location>
</feature>
<dbReference type="OrthoDB" id="9045962at2759"/>
<dbReference type="EMBL" id="CM012443">
    <property type="protein sequence ID" value="RVE70763.1"/>
    <property type="molecule type" value="Genomic_DNA"/>
</dbReference>
<dbReference type="SUPFAM" id="SSF49313">
    <property type="entry name" value="Cadherin-like"/>
    <property type="match status" value="5"/>
</dbReference>
<dbReference type="PROSITE" id="PS00232">
    <property type="entry name" value="CADHERIN_1"/>
    <property type="match status" value="2"/>
</dbReference>
<feature type="compositionally biased region" description="Low complexity" evidence="13">
    <location>
        <begin position="703"/>
        <end position="717"/>
    </location>
</feature>
<dbReference type="PRINTS" id="PR01820">
    <property type="entry name" value="DESMOCOLLIN"/>
</dbReference>
<keyword evidence="3 14" id="KW-0812">Transmembrane</keyword>
<keyword evidence="11" id="KW-0325">Glycoprotein</keyword>
<evidence type="ECO:0000256" key="14">
    <source>
        <dbReference type="SAM" id="Phobius"/>
    </source>
</evidence>
<feature type="signal peptide" evidence="15">
    <location>
        <begin position="1"/>
        <end position="20"/>
    </location>
</feature>
<dbReference type="CDD" id="cd11304">
    <property type="entry name" value="Cadherin_repeat"/>
    <property type="match status" value="4"/>
</dbReference>
<dbReference type="InterPro" id="IPR015919">
    <property type="entry name" value="Cadherin-like_sf"/>
</dbReference>
<dbReference type="PANTHER" id="PTHR24027:SF433">
    <property type="entry name" value="CADHERIN 27-RELATED"/>
    <property type="match status" value="1"/>
</dbReference>
<dbReference type="InterPro" id="IPR020894">
    <property type="entry name" value="Cadherin_CS"/>
</dbReference>
<dbReference type="FunFam" id="2.60.40.60:FF:000011">
    <property type="entry name" value="Cadherin 1"/>
    <property type="match status" value="1"/>
</dbReference>
<evidence type="ECO:0000259" key="16">
    <source>
        <dbReference type="PROSITE" id="PS50268"/>
    </source>
</evidence>
<evidence type="ECO:0000256" key="8">
    <source>
        <dbReference type="ARBA" id="ARBA00022889"/>
    </source>
</evidence>
<dbReference type="Gene3D" id="2.60.40.60">
    <property type="entry name" value="Cadherins"/>
    <property type="match status" value="5"/>
</dbReference>
<dbReference type="GO" id="GO:0016477">
    <property type="term" value="P:cell migration"/>
    <property type="evidence" value="ECO:0007669"/>
    <property type="project" value="TreeGrafter"/>
</dbReference>
<dbReference type="GO" id="GO:0044331">
    <property type="term" value="P:cell-cell adhesion mediated by cadherin"/>
    <property type="evidence" value="ECO:0007669"/>
    <property type="project" value="TreeGrafter"/>
</dbReference>
<feature type="chain" id="PRO_5019254592" description="Cadherin domain-containing protein" evidence="15">
    <location>
        <begin position="21"/>
        <end position="867"/>
    </location>
</feature>
<accession>A0A437D6C6</accession>
<dbReference type="Pfam" id="PF00028">
    <property type="entry name" value="Cadherin"/>
    <property type="match status" value="3"/>
</dbReference>
<protein>
    <recommendedName>
        <fullName evidence="16">Cadherin domain-containing protein</fullName>
    </recommendedName>
</protein>
<evidence type="ECO:0000256" key="1">
    <source>
        <dbReference type="ARBA" id="ARBA00004251"/>
    </source>
</evidence>
<evidence type="ECO:0000256" key="4">
    <source>
        <dbReference type="ARBA" id="ARBA00022723"/>
    </source>
</evidence>
<evidence type="ECO:0000256" key="12">
    <source>
        <dbReference type="PROSITE-ProRule" id="PRU00043"/>
    </source>
</evidence>
<dbReference type="PANTHER" id="PTHR24027">
    <property type="entry name" value="CADHERIN-23"/>
    <property type="match status" value="1"/>
</dbReference>
<evidence type="ECO:0000256" key="5">
    <source>
        <dbReference type="ARBA" id="ARBA00022729"/>
    </source>
</evidence>
<evidence type="ECO:0000256" key="15">
    <source>
        <dbReference type="SAM" id="SignalP"/>
    </source>
</evidence>
<dbReference type="AlphaFoldDB" id="A0A437D6C6"/>
<reference evidence="17 18" key="1">
    <citation type="submission" date="2018-11" db="EMBL/GenBank/DDBJ databases">
        <authorList>
            <person name="Lopez-Roques C."/>
            <person name="Donnadieu C."/>
            <person name="Bouchez O."/>
            <person name="Klopp C."/>
            <person name="Cabau C."/>
            <person name="Zahm M."/>
        </authorList>
    </citation>
    <scope>NUCLEOTIDE SEQUENCE [LARGE SCALE GENOMIC DNA]</scope>
    <source>
        <strain evidence="17">RS831</strain>
        <tissue evidence="17">Whole body</tissue>
    </source>
</reference>
<organism evidence="17 18">
    <name type="scientific">Oryzias javanicus</name>
    <name type="common">Javanese ricefish</name>
    <name type="synonym">Aplocheilus javanicus</name>
    <dbReference type="NCBI Taxonomy" id="123683"/>
    <lineage>
        <taxon>Eukaryota</taxon>
        <taxon>Metazoa</taxon>
        <taxon>Chordata</taxon>
        <taxon>Craniata</taxon>
        <taxon>Vertebrata</taxon>
        <taxon>Euteleostomi</taxon>
        <taxon>Actinopterygii</taxon>
        <taxon>Neopterygii</taxon>
        <taxon>Teleostei</taxon>
        <taxon>Neoteleostei</taxon>
        <taxon>Acanthomorphata</taxon>
        <taxon>Ovalentaria</taxon>
        <taxon>Atherinomorphae</taxon>
        <taxon>Beloniformes</taxon>
        <taxon>Adrianichthyidae</taxon>
        <taxon>Oryziinae</taxon>
        <taxon>Oryzias</taxon>
    </lineage>
</organism>
<feature type="domain" description="Cadherin" evidence="16">
    <location>
        <begin position="61"/>
        <end position="132"/>
    </location>
</feature>
<keyword evidence="4" id="KW-0479">Metal-binding</keyword>
<dbReference type="PROSITE" id="PS50268">
    <property type="entry name" value="CADHERIN_2"/>
    <property type="match status" value="5"/>
</dbReference>
<dbReference type="OMA" id="GCLNHEK"/>
<dbReference type="InterPro" id="IPR002126">
    <property type="entry name" value="Cadherin-like_dom"/>
</dbReference>
<keyword evidence="2" id="KW-1003">Cell membrane</keyword>
<dbReference type="GO" id="GO:0000902">
    <property type="term" value="P:cell morphogenesis"/>
    <property type="evidence" value="ECO:0007669"/>
    <property type="project" value="TreeGrafter"/>
</dbReference>
<keyword evidence="5 15" id="KW-0732">Signal</keyword>
<evidence type="ECO:0000256" key="13">
    <source>
        <dbReference type="SAM" id="MobiDB-lite"/>
    </source>
</evidence>
<dbReference type="FunFam" id="2.60.40.60:FF:000095">
    <property type="entry name" value="Cadherin 13"/>
    <property type="match status" value="1"/>
</dbReference>
<keyword evidence="18" id="KW-1185">Reference proteome</keyword>
<dbReference type="GO" id="GO:0005912">
    <property type="term" value="C:adherens junction"/>
    <property type="evidence" value="ECO:0007669"/>
    <property type="project" value="TreeGrafter"/>
</dbReference>
<dbReference type="PRINTS" id="PR00205">
    <property type="entry name" value="CADHERIN"/>
</dbReference>
<dbReference type="GO" id="GO:0007043">
    <property type="term" value="P:cell-cell junction assembly"/>
    <property type="evidence" value="ECO:0007669"/>
    <property type="project" value="TreeGrafter"/>
</dbReference>
<dbReference type="GO" id="GO:0045296">
    <property type="term" value="F:cadherin binding"/>
    <property type="evidence" value="ECO:0007669"/>
    <property type="project" value="TreeGrafter"/>
</dbReference>
<name>A0A437D6C6_ORYJA</name>
<dbReference type="Proteomes" id="UP000283210">
    <property type="component" value="Chromosome 7"/>
</dbReference>
<dbReference type="GO" id="GO:0008013">
    <property type="term" value="F:beta-catenin binding"/>
    <property type="evidence" value="ECO:0007669"/>
    <property type="project" value="TreeGrafter"/>
</dbReference>
<gene>
    <name evidence="17" type="ORF">OJAV_G00067730</name>
</gene>
<keyword evidence="6" id="KW-0677">Repeat</keyword>
<feature type="domain" description="Cadherin" evidence="16">
    <location>
        <begin position="386"/>
        <end position="493"/>
    </location>
</feature>
<proteinExistence type="predicted"/>
<feature type="transmembrane region" description="Helical" evidence="14">
    <location>
        <begin position="606"/>
        <end position="628"/>
    </location>
</feature>
<dbReference type="GO" id="GO:0034332">
    <property type="term" value="P:adherens junction organization"/>
    <property type="evidence" value="ECO:0007669"/>
    <property type="project" value="TreeGrafter"/>
</dbReference>
<feature type="domain" description="Cadherin" evidence="16">
    <location>
        <begin position="259"/>
        <end position="385"/>
    </location>
</feature>
<evidence type="ECO:0000313" key="18">
    <source>
        <dbReference type="Proteomes" id="UP000283210"/>
    </source>
</evidence>
<evidence type="ECO:0000256" key="3">
    <source>
        <dbReference type="ARBA" id="ARBA00022692"/>
    </source>
</evidence>
<evidence type="ECO:0000256" key="2">
    <source>
        <dbReference type="ARBA" id="ARBA00022475"/>
    </source>
</evidence>